<dbReference type="RefSeq" id="WP_003148024.1">
    <property type="nucleotide sequence ID" value="NZ_GL883586.1"/>
</dbReference>
<accession>A0AA87AJJ7</accession>
<feature type="coiled-coil region" evidence="1">
    <location>
        <begin position="25"/>
        <end position="66"/>
    </location>
</feature>
<reference evidence="3 4" key="1">
    <citation type="submission" date="2011-03" db="EMBL/GenBank/DDBJ databases">
        <title>The Genome Sequence of Gemella haemolysans M341.</title>
        <authorList>
            <consortium name="The Broad Institute Genome Sequencing Platform"/>
            <consortium name="The Broad Institute Genome Sequencing Center for Infectious Disease"/>
            <person name="Earl A."/>
            <person name="Ward D."/>
            <person name="Feldgarden M."/>
            <person name="Gevers D."/>
            <person name="Sibley C.D."/>
            <person name="Field T.R."/>
            <person name="Grinwis M."/>
            <person name="Eshaghurshan C.S."/>
            <person name="Surette M.G."/>
            <person name="Young S.K."/>
            <person name="Zeng Q."/>
            <person name="Gargeya S."/>
            <person name="Fitzgerald M."/>
            <person name="Haas B."/>
            <person name="Abouelleil A."/>
            <person name="Alvarado L."/>
            <person name="Arachchi H.M."/>
            <person name="Berlin A."/>
            <person name="Brown A."/>
            <person name="Chapman S.B."/>
            <person name="Chen Z."/>
            <person name="Dunbar C."/>
            <person name="Freedman E."/>
            <person name="Gearin G."/>
            <person name="Gellesch M."/>
            <person name="Goldberg J."/>
            <person name="Griggs A."/>
            <person name="Gujja S."/>
            <person name="Heilman E.R."/>
            <person name="Heiman D."/>
            <person name="Howarth C."/>
            <person name="Larson L."/>
            <person name="Lui A."/>
            <person name="MacDonald P.J.P."/>
            <person name="Mehta T."/>
            <person name="Montmayeur A."/>
            <person name="Murphy C."/>
            <person name="Neiman D."/>
            <person name="Pearson M."/>
            <person name="Priest M."/>
            <person name="Roberts A."/>
            <person name="Saif S."/>
            <person name="Shea T."/>
            <person name="Shenoy N."/>
            <person name="Sisk P."/>
            <person name="Stolte C."/>
            <person name="Sykes S."/>
            <person name="White J."/>
            <person name="Yandava C."/>
            <person name="Wortman J."/>
            <person name="Nusbaum C."/>
            <person name="Birren B."/>
        </authorList>
    </citation>
    <scope>NUCLEOTIDE SEQUENCE [LARGE SCALE GENOMIC DNA]</scope>
    <source>
        <strain evidence="3 4">M341</strain>
    </source>
</reference>
<evidence type="ECO:0000256" key="1">
    <source>
        <dbReference type="SAM" id="Coils"/>
    </source>
</evidence>
<name>A0AA87AJJ7_9BACL</name>
<comment type="caution">
    <text evidence="3">The sequence shown here is derived from an EMBL/GenBank/DDBJ whole genome shotgun (WGS) entry which is preliminary data.</text>
</comment>
<feature type="transmembrane region" description="Helical" evidence="2">
    <location>
        <begin position="6"/>
        <end position="26"/>
    </location>
</feature>
<keyword evidence="2" id="KW-1133">Transmembrane helix</keyword>
<dbReference type="EMBL" id="ACRO01000047">
    <property type="protein sequence ID" value="EGF86041.1"/>
    <property type="molecule type" value="Genomic_DNA"/>
</dbReference>
<evidence type="ECO:0000313" key="4">
    <source>
        <dbReference type="Proteomes" id="UP000004773"/>
    </source>
</evidence>
<protein>
    <submittedName>
        <fullName evidence="3">Uncharacterized protein</fullName>
    </submittedName>
</protein>
<dbReference type="Proteomes" id="UP000004773">
    <property type="component" value="Unassembled WGS sequence"/>
</dbReference>
<sequence length="75" mass="8537">MLEKLAIVGLIGIVVAYFVFIFIEATNYQERKEKEKQEAIELRIKNARLEEQLKALDDKQAEQTKKTAELNGIGG</sequence>
<evidence type="ECO:0000256" key="2">
    <source>
        <dbReference type="SAM" id="Phobius"/>
    </source>
</evidence>
<keyword evidence="2" id="KW-0812">Transmembrane</keyword>
<organism evidence="3 4">
    <name type="scientific">Gemella haemolysans M341</name>
    <dbReference type="NCBI Taxonomy" id="562981"/>
    <lineage>
        <taxon>Bacteria</taxon>
        <taxon>Bacillati</taxon>
        <taxon>Bacillota</taxon>
        <taxon>Bacilli</taxon>
        <taxon>Bacillales</taxon>
        <taxon>Gemellaceae</taxon>
        <taxon>Gemella</taxon>
    </lineage>
</organism>
<dbReference type="AlphaFoldDB" id="A0AA87AJJ7"/>
<proteinExistence type="predicted"/>
<gene>
    <name evidence="3" type="ORF">HMPREF0428_01843</name>
</gene>
<keyword evidence="1" id="KW-0175">Coiled coil</keyword>
<evidence type="ECO:0000313" key="3">
    <source>
        <dbReference type="EMBL" id="EGF86041.1"/>
    </source>
</evidence>
<keyword evidence="2" id="KW-0472">Membrane</keyword>